<dbReference type="RefSeq" id="WP_099641203.1">
    <property type="nucleotide sequence ID" value="NZ_NKHF01000026.1"/>
</dbReference>
<evidence type="ECO:0000313" key="3">
    <source>
        <dbReference type="EMBL" id="PCK32646.1"/>
    </source>
</evidence>
<keyword evidence="2" id="KW-0812">Transmembrane</keyword>
<feature type="transmembrane region" description="Helical" evidence="2">
    <location>
        <begin position="23"/>
        <end position="45"/>
    </location>
</feature>
<dbReference type="Proteomes" id="UP000228621">
    <property type="component" value="Unassembled WGS sequence"/>
</dbReference>
<evidence type="ECO:0000256" key="1">
    <source>
        <dbReference type="SAM" id="MobiDB-lite"/>
    </source>
</evidence>
<accession>A0A2A5JTD2</accession>
<proteinExistence type="predicted"/>
<comment type="caution">
    <text evidence="3">The sequence shown here is derived from an EMBL/GenBank/DDBJ whole genome shotgun (WGS) entry which is preliminary data.</text>
</comment>
<name>A0A2A5JTD2_PSEO7</name>
<feature type="transmembrane region" description="Helical" evidence="2">
    <location>
        <begin position="65"/>
        <end position="89"/>
    </location>
</feature>
<keyword evidence="2" id="KW-0472">Membrane</keyword>
<feature type="region of interest" description="Disordered" evidence="1">
    <location>
        <begin position="166"/>
        <end position="197"/>
    </location>
</feature>
<dbReference type="AlphaFoldDB" id="A0A2A5JTD2"/>
<protein>
    <submittedName>
        <fullName evidence="3">Uncharacterized protein</fullName>
    </submittedName>
</protein>
<dbReference type="EMBL" id="NKHF01000026">
    <property type="protein sequence ID" value="PCK32646.1"/>
    <property type="molecule type" value="Genomic_DNA"/>
</dbReference>
<evidence type="ECO:0000313" key="4">
    <source>
        <dbReference type="Proteomes" id="UP000228621"/>
    </source>
</evidence>
<gene>
    <name evidence="3" type="ORF">CEX98_05955</name>
</gene>
<keyword evidence="2" id="KW-1133">Transmembrane helix</keyword>
<keyword evidence="4" id="KW-1185">Reference proteome</keyword>
<organism evidence="3 4">
    <name type="scientific">Pseudoalteromonas piscicida</name>
    <dbReference type="NCBI Taxonomy" id="43662"/>
    <lineage>
        <taxon>Bacteria</taxon>
        <taxon>Pseudomonadati</taxon>
        <taxon>Pseudomonadota</taxon>
        <taxon>Gammaproteobacteria</taxon>
        <taxon>Alteromonadales</taxon>
        <taxon>Pseudoalteromonadaceae</taxon>
        <taxon>Pseudoalteromonas</taxon>
    </lineage>
</organism>
<sequence>MRVLDDIFSAISGPAKTRVTDPLIGTFICSWLICNWNYLALLAWGEGNVTERVSAFYIYLSHTSIFAWNSLFTVPLIITMFYLFAFPWLSLIVKFIQKSVNEMLHQQAVDVDLTRITQQEQLNKAKLRANPEKQFLEQVVQQDIDKKNEILEHIRQRTIRLESKANEALSQEKEQEARTKEAENKAKTAKLESDKKAHQSELDKLKFESNSAKARASLASHRFPSAYFFMTQVEESLKQDGVQLSIKAYGEIIALLFGYESFEGLLADEDFSNEVLAEVKYVYYDGGLASGLEKIVLEEESENEDLTADLIFEHLQMLYEGEPFELVTIDNLEEYSKGEIEKDPYDLLSEDGASGAIAESDTIFEDIDDIHLGSSNFDNGFTAKIVASASGSHRRESDVPGRTMSLSIEMKSNVVVGRYGLSSIEIGEVTGELDEYY</sequence>
<reference evidence="4" key="1">
    <citation type="journal article" date="2019" name="Genome Announc.">
        <title>Draft Genome Sequence of Pseudoalteromonas piscicida Strain 36Y ROTHPW, an Hypersaline Seawater Isolate from the South Coast of Sonora, Mexico.</title>
        <authorList>
            <person name="Sanchez-Diaz R."/>
            <person name="Molina-Garza Z.J."/>
            <person name="Cruz-Suarez L.E."/>
            <person name="Selvin J."/>
            <person name="Kiran G.S."/>
            <person name="Ibarra-Gamez J.C."/>
            <person name="Gomez-Gil B."/>
            <person name="Galaviz-Silva L."/>
        </authorList>
    </citation>
    <scope>NUCLEOTIDE SEQUENCE [LARGE SCALE GENOMIC DNA]</scope>
    <source>
        <strain evidence="4">36Y_RITHPW</strain>
    </source>
</reference>
<evidence type="ECO:0000256" key="2">
    <source>
        <dbReference type="SAM" id="Phobius"/>
    </source>
</evidence>
<dbReference type="OrthoDB" id="6100356at2"/>